<keyword evidence="1" id="KW-1133">Transmembrane helix</keyword>
<evidence type="ECO:0000313" key="3">
    <source>
        <dbReference type="Proteomes" id="UP001344447"/>
    </source>
</evidence>
<feature type="transmembrane region" description="Helical" evidence="1">
    <location>
        <begin position="89"/>
        <end position="110"/>
    </location>
</feature>
<keyword evidence="1" id="KW-0812">Transmembrane</keyword>
<protein>
    <recommendedName>
        <fullName evidence="4">Transmembrane protein</fullName>
    </recommendedName>
</protein>
<dbReference type="Proteomes" id="UP001344447">
    <property type="component" value="Unassembled WGS sequence"/>
</dbReference>
<proteinExistence type="predicted"/>
<reference evidence="2 3" key="1">
    <citation type="submission" date="2023-11" db="EMBL/GenBank/DDBJ databases">
        <title>Dfirmibasis_genome.</title>
        <authorList>
            <person name="Edelbroek B."/>
            <person name="Kjellin J."/>
            <person name="Jerlstrom-Hultqvist J."/>
            <person name="Soderbom F."/>
        </authorList>
    </citation>
    <scope>NUCLEOTIDE SEQUENCE [LARGE SCALE GENOMIC DNA]</scope>
    <source>
        <strain evidence="2 3">TNS-C-14</strain>
    </source>
</reference>
<evidence type="ECO:0008006" key="4">
    <source>
        <dbReference type="Google" id="ProtNLM"/>
    </source>
</evidence>
<keyword evidence="1" id="KW-0472">Membrane</keyword>
<gene>
    <name evidence="2" type="ORF">RB653_002880</name>
</gene>
<sequence>MYKYLLKNFKRQIEFISRIYLFIKKHEHHLRKLFVILQVIISIVLISLSITTNDHDDLFDSWYYFTCHLILSLFGIFVFFKKSTNSRLLYLYVILLSGLLITASFSFFWYSGQLNIIENTCVSDQCNYNRAYYKKKTIKIIALIVVEAVALHPNLSWLIQVLKKERKLNQLNTINNTSDNLITIPSSSSLVNTINNNYYYENKINSELHPPSIINTNSKPIE</sequence>
<dbReference type="AlphaFoldDB" id="A0AAN7TXA1"/>
<accession>A0AAN7TXA1</accession>
<evidence type="ECO:0000313" key="2">
    <source>
        <dbReference type="EMBL" id="KAK5577932.1"/>
    </source>
</evidence>
<feature type="transmembrane region" description="Helical" evidence="1">
    <location>
        <begin position="62"/>
        <end position="80"/>
    </location>
</feature>
<dbReference type="EMBL" id="JAVFKY010000004">
    <property type="protein sequence ID" value="KAK5577932.1"/>
    <property type="molecule type" value="Genomic_DNA"/>
</dbReference>
<feature type="transmembrane region" description="Helical" evidence="1">
    <location>
        <begin position="140"/>
        <end position="159"/>
    </location>
</feature>
<feature type="transmembrane region" description="Helical" evidence="1">
    <location>
        <begin position="33"/>
        <end position="50"/>
    </location>
</feature>
<organism evidence="2 3">
    <name type="scientific">Dictyostelium firmibasis</name>
    <dbReference type="NCBI Taxonomy" id="79012"/>
    <lineage>
        <taxon>Eukaryota</taxon>
        <taxon>Amoebozoa</taxon>
        <taxon>Evosea</taxon>
        <taxon>Eumycetozoa</taxon>
        <taxon>Dictyostelia</taxon>
        <taxon>Dictyosteliales</taxon>
        <taxon>Dictyosteliaceae</taxon>
        <taxon>Dictyostelium</taxon>
    </lineage>
</organism>
<evidence type="ECO:0000256" key="1">
    <source>
        <dbReference type="SAM" id="Phobius"/>
    </source>
</evidence>
<keyword evidence="3" id="KW-1185">Reference proteome</keyword>
<name>A0AAN7TXA1_9MYCE</name>
<comment type="caution">
    <text evidence="2">The sequence shown here is derived from an EMBL/GenBank/DDBJ whole genome shotgun (WGS) entry which is preliminary data.</text>
</comment>